<protein>
    <submittedName>
        <fullName evidence="1">Uncharacterized protein</fullName>
    </submittedName>
</protein>
<evidence type="ECO:0000313" key="2">
    <source>
        <dbReference type="Proteomes" id="UP000017836"/>
    </source>
</evidence>
<name>W1PQX5_AMBTC</name>
<keyword evidence="2" id="KW-1185">Reference proteome</keyword>
<gene>
    <name evidence="1" type="ORF">AMTR_s00025p00143670</name>
</gene>
<proteinExistence type="predicted"/>
<dbReference type="Proteomes" id="UP000017836">
    <property type="component" value="Unassembled WGS sequence"/>
</dbReference>
<sequence>MTGKRVAPRETSRSTGEKYYRLIGLYDMGYDRFKGEKTGRSTGLCTRYDRYKVQRGEEGI</sequence>
<dbReference type="AlphaFoldDB" id="W1PQX5"/>
<dbReference type="Gramene" id="ERN12442">
    <property type="protein sequence ID" value="ERN12442"/>
    <property type="gene ID" value="AMTR_s00025p00143670"/>
</dbReference>
<organism evidence="1 2">
    <name type="scientific">Amborella trichopoda</name>
    <dbReference type="NCBI Taxonomy" id="13333"/>
    <lineage>
        <taxon>Eukaryota</taxon>
        <taxon>Viridiplantae</taxon>
        <taxon>Streptophyta</taxon>
        <taxon>Embryophyta</taxon>
        <taxon>Tracheophyta</taxon>
        <taxon>Spermatophyta</taxon>
        <taxon>Magnoliopsida</taxon>
        <taxon>Amborellales</taxon>
        <taxon>Amborellaceae</taxon>
        <taxon>Amborella</taxon>
    </lineage>
</organism>
<accession>W1PQX5</accession>
<dbReference type="HOGENOM" id="CLU_2944757_0_0_1"/>
<evidence type="ECO:0000313" key="1">
    <source>
        <dbReference type="EMBL" id="ERN12442.1"/>
    </source>
</evidence>
<dbReference type="EMBL" id="KI392614">
    <property type="protein sequence ID" value="ERN12442.1"/>
    <property type="molecule type" value="Genomic_DNA"/>
</dbReference>
<reference evidence="2" key="1">
    <citation type="journal article" date="2013" name="Science">
        <title>The Amborella genome and the evolution of flowering plants.</title>
        <authorList>
            <consortium name="Amborella Genome Project"/>
        </authorList>
    </citation>
    <scope>NUCLEOTIDE SEQUENCE [LARGE SCALE GENOMIC DNA]</scope>
</reference>